<dbReference type="InterPro" id="IPR012336">
    <property type="entry name" value="Thioredoxin-like_fold"/>
</dbReference>
<evidence type="ECO:0000259" key="2">
    <source>
        <dbReference type="PROSITE" id="PS51352"/>
    </source>
</evidence>
<dbReference type="RefSeq" id="WP_211972649.1">
    <property type="nucleotide sequence ID" value="NZ_CBFHAM010000033.1"/>
</dbReference>
<name>A0ABS5IX56_9BACT</name>
<gene>
    <name evidence="3" type="ORF">KE626_09595</name>
</gene>
<accession>A0ABS5IX56</accession>
<dbReference type="EMBL" id="JAGTXB010000003">
    <property type="protein sequence ID" value="MBS0027559.1"/>
    <property type="molecule type" value="Genomic_DNA"/>
</dbReference>
<dbReference type="Gene3D" id="3.40.30.10">
    <property type="entry name" value="Glutaredoxin"/>
    <property type="match status" value="1"/>
</dbReference>
<dbReference type="SUPFAM" id="SSF52833">
    <property type="entry name" value="Thioredoxin-like"/>
    <property type="match status" value="1"/>
</dbReference>
<evidence type="ECO:0000256" key="1">
    <source>
        <dbReference type="SAM" id="Phobius"/>
    </source>
</evidence>
<keyword evidence="1" id="KW-0812">Transmembrane</keyword>
<protein>
    <submittedName>
        <fullName evidence="3">Thioredoxin fold domain-containing protein</fullName>
    </submittedName>
</protein>
<keyword evidence="4" id="KW-1185">Reference proteome</keyword>
<dbReference type="InterPro" id="IPR013766">
    <property type="entry name" value="Thioredoxin_domain"/>
</dbReference>
<keyword evidence="1" id="KW-0472">Membrane</keyword>
<evidence type="ECO:0000313" key="4">
    <source>
        <dbReference type="Proteomes" id="UP000676386"/>
    </source>
</evidence>
<evidence type="ECO:0000313" key="3">
    <source>
        <dbReference type="EMBL" id="MBS0027559.1"/>
    </source>
</evidence>
<dbReference type="Pfam" id="PF13098">
    <property type="entry name" value="Thioredoxin_2"/>
    <property type="match status" value="1"/>
</dbReference>
<dbReference type="Proteomes" id="UP000676386">
    <property type="component" value="Unassembled WGS sequence"/>
</dbReference>
<feature type="transmembrane region" description="Helical" evidence="1">
    <location>
        <begin position="7"/>
        <end position="28"/>
    </location>
</feature>
<organism evidence="3 4">
    <name type="scientific">Chitinophaga hostae</name>
    <dbReference type="NCBI Taxonomy" id="2831022"/>
    <lineage>
        <taxon>Bacteria</taxon>
        <taxon>Pseudomonadati</taxon>
        <taxon>Bacteroidota</taxon>
        <taxon>Chitinophagia</taxon>
        <taxon>Chitinophagales</taxon>
        <taxon>Chitinophagaceae</taxon>
        <taxon>Chitinophaga</taxon>
    </lineage>
</organism>
<feature type="domain" description="Thioredoxin" evidence="2">
    <location>
        <begin position="47"/>
        <end position="185"/>
    </location>
</feature>
<comment type="caution">
    <text evidence="3">The sequence shown here is derived from an EMBL/GenBank/DDBJ whole genome shotgun (WGS) entry which is preliminary data.</text>
</comment>
<sequence length="185" mass="21230">MKRRERLLVIGIIVSGLVLFAGLCKLIGVPPFTKSRIAVSTNSIKTGHEGEPIPSIDILLSDSISYLNVRDIKSSEPVVLFYFGPDCPYCRAEMDEIIKGMNRLKNVQFLLITPYAYSDMKRFYKIFQLEKYSNIRVGIDYKYAFGSYFKTESIPYIVVYNRQKLLITAFPGIVKSDDIFKYGYM</sequence>
<dbReference type="PROSITE" id="PS51352">
    <property type="entry name" value="THIOREDOXIN_2"/>
    <property type="match status" value="1"/>
</dbReference>
<proteinExistence type="predicted"/>
<dbReference type="InterPro" id="IPR036249">
    <property type="entry name" value="Thioredoxin-like_sf"/>
</dbReference>
<keyword evidence="1" id="KW-1133">Transmembrane helix</keyword>
<reference evidence="3 4" key="1">
    <citation type="submission" date="2021-04" db="EMBL/GenBank/DDBJ databases">
        <title>Chitinophaga sp. nov., isolated from the rhizosphere soil.</title>
        <authorList>
            <person name="He S."/>
        </authorList>
    </citation>
    <scope>NUCLEOTIDE SEQUENCE [LARGE SCALE GENOMIC DNA]</scope>
    <source>
        <strain evidence="3 4">2R12</strain>
    </source>
</reference>